<reference evidence="1" key="1">
    <citation type="journal article" date="2019" name="bioRxiv">
        <title>The Genome of the Zebra Mussel, Dreissena polymorpha: A Resource for Invasive Species Research.</title>
        <authorList>
            <person name="McCartney M.A."/>
            <person name="Auch B."/>
            <person name="Kono T."/>
            <person name="Mallez S."/>
            <person name="Zhang Y."/>
            <person name="Obille A."/>
            <person name="Becker A."/>
            <person name="Abrahante J.E."/>
            <person name="Garbe J."/>
            <person name="Badalamenti J.P."/>
            <person name="Herman A."/>
            <person name="Mangelson H."/>
            <person name="Liachko I."/>
            <person name="Sullivan S."/>
            <person name="Sone E.D."/>
            <person name="Koren S."/>
            <person name="Silverstein K.A.T."/>
            <person name="Beckman K.B."/>
            <person name="Gohl D.M."/>
        </authorList>
    </citation>
    <scope>NUCLEOTIDE SEQUENCE</scope>
    <source>
        <strain evidence="1">Duluth1</strain>
        <tissue evidence="1">Whole animal</tissue>
    </source>
</reference>
<evidence type="ECO:0000313" key="1">
    <source>
        <dbReference type="EMBL" id="KAH3861294.1"/>
    </source>
</evidence>
<accession>A0A9D4LP56</accession>
<dbReference type="AlphaFoldDB" id="A0A9D4LP56"/>
<dbReference type="EMBL" id="JAIWYP010000002">
    <property type="protein sequence ID" value="KAH3861294.1"/>
    <property type="molecule type" value="Genomic_DNA"/>
</dbReference>
<gene>
    <name evidence="1" type="ORF">DPMN_024220</name>
</gene>
<protein>
    <submittedName>
        <fullName evidence="1">Uncharacterized protein</fullName>
    </submittedName>
</protein>
<organism evidence="1 2">
    <name type="scientific">Dreissena polymorpha</name>
    <name type="common">Zebra mussel</name>
    <name type="synonym">Mytilus polymorpha</name>
    <dbReference type="NCBI Taxonomy" id="45954"/>
    <lineage>
        <taxon>Eukaryota</taxon>
        <taxon>Metazoa</taxon>
        <taxon>Spiralia</taxon>
        <taxon>Lophotrochozoa</taxon>
        <taxon>Mollusca</taxon>
        <taxon>Bivalvia</taxon>
        <taxon>Autobranchia</taxon>
        <taxon>Heteroconchia</taxon>
        <taxon>Euheterodonta</taxon>
        <taxon>Imparidentia</taxon>
        <taxon>Neoheterodontei</taxon>
        <taxon>Myida</taxon>
        <taxon>Dreissenoidea</taxon>
        <taxon>Dreissenidae</taxon>
        <taxon>Dreissena</taxon>
    </lineage>
</organism>
<comment type="caution">
    <text evidence="1">The sequence shown here is derived from an EMBL/GenBank/DDBJ whole genome shotgun (WGS) entry which is preliminary data.</text>
</comment>
<keyword evidence="2" id="KW-1185">Reference proteome</keyword>
<dbReference type="Proteomes" id="UP000828390">
    <property type="component" value="Unassembled WGS sequence"/>
</dbReference>
<sequence>MPKGVNLPANLWTATFSEVQANKLKAETVLVYYVQIVGCSLVIHAPASENYFQRT</sequence>
<name>A0A9D4LP56_DREPO</name>
<reference evidence="1" key="2">
    <citation type="submission" date="2020-11" db="EMBL/GenBank/DDBJ databases">
        <authorList>
            <person name="McCartney M.A."/>
            <person name="Auch B."/>
            <person name="Kono T."/>
            <person name="Mallez S."/>
            <person name="Becker A."/>
            <person name="Gohl D.M."/>
            <person name="Silverstein K.A.T."/>
            <person name="Koren S."/>
            <person name="Bechman K.B."/>
            <person name="Herman A."/>
            <person name="Abrahante J.E."/>
            <person name="Garbe J."/>
        </authorList>
    </citation>
    <scope>NUCLEOTIDE SEQUENCE</scope>
    <source>
        <strain evidence="1">Duluth1</strain>
        <tissue evidence="1">Whole animal</tissue>
    </source>
</reference>
<evidence type="ECO:0000313" key="2">
    <source>
        <dbReference type="Proteomes" id="UP000828390"/>
    </source>
</evidence>
<proteinExistence type="predicted"/>